<organism evidence="1 2">
    <name type="scientific">Boseongicola aestuarii</name>
    <dbReference type="NCBI Taxonomy" id="1470561"/>
    <lineage>
        <taxon>Bacteria</taxon>
        <taxon>Pseudomonadati</taxon>
        <taxon>Pseudomonadota</taxon>
        <taxon>Alphaproteobacteria</taxon>
        <taxon>Rhodobacterales</taxon>
        <taxon>Paracoccaceae</taxon>
        <taxon>Boseongicola</taxon>
    </lineage>
</organism>
<dbReference type="EMBL" id="FXXQ01000001">
    <property type="protein sequence ID" value="SMX22321.1"/>
    <property type="molecule type" value="Genomic_DNA"/>
</dbReference>
<name>A0A238IWA6_9RHOB</name>
<keyword evidence="2" id="KW-1185">Reference proteome</keyword>
<dbReference type="RefSeq" id="WP_176440176.1">
    <property type="nucleotide sequence ID" value="NZ_FXXQ01000001.1"/>
</dbReference>
<reference evidence="1 2" key="1">
    <citation type="submission" date="2017-05" db="EMBL/GenBank/DDBJ databases">
        <authorList>
            <person name="Song R."/>
            <person name="Chenine A.L."/>
            <person name="Ruprecht R.M."/>
        </authorList>
    </citation>
    <scope>NUCLEOTIDE SEQUENCE [LARGE SCALE GENOMIC DNA]</scope>
    <source>
        <strain evidence="1 2">CECT 8489</strain>
    </source>
</reference>
<dbReference type="AlphaFoldDB" id="A0A238IWA6"/>
<proteinExistence type="predicted"/>
<sequence length="54" mass="6140">MNIERLIRMVLQRFVMQGARKAMKDKGMAPTPGAKKAGQTMKLARRFGRMAGRF</sequence>
<protein>
    <submittedName>
        <fullName evidence="1">Uncharacterized protein</fullName>
    </submittedName>
</protein>
<accession>A0A238IWA6</accession>
<evidence type="ECO:0000313" key="1">
    <source>
        <dbReference type="EMBL" id="SMX22321.1"/>
    </source>
</evidence>
<gene>
    <name evidence="1" type="ORF">BOA8489_00413</name>
</gene>
<evidence type="ECO:0000313" key="2">
    <source>
        <dbReference type="Proteomes" id="UP000201838"/>
    </source>
</evidence>
<dbReference type="Proteomes" id="UP000201838">
    <property type="component" value="Unassembled WGS sequence"/>
</dbReference>